<dbReference type="PRINTS" id="PR00944">
    <property type="entry name" value="CUEXPORT"/>
</dbReference>
<dbReference type="InterPro" id="IPR036163">
    <property type="entry name" value="HMA_dom_sf"/>
</dbReference>
<evidence type="ECO:0000313" key="3">
    <source>
        <dbReference type="EMBL" id="KPJ53071.1"/>
    </source>
</evidence>
<feature type="domain" description="HMA" evidence="2">
    <location>
        <begin position="1"/>
        <end position="65"/>
    </location>
</feature>
<name>A0A0S7WSV6_UNCT6</name>
<evidence type="ECO:0000259" key="2">
    <source>
        <dbReference type="PROSITE" id="PS50846"/>
    </source>
</evidence>
<keyword evidence="1" id="KW-0479">Metal-binding</keyword>
<comment type="caution">
    <text evidence="3">The sequence shown here is derived from an EMBL/GenBank/DDBJ whole genome shotgun (WGS) entry which is preliminary data.</text>
</comment>
<sequence length="65" mass="7209">MRTIKVKGMTCEHCVMAVKKALSEVEGIENVNVDLARGEATFEELKPVQMETIRERIVGAGYEIG</sequence>
<dbReference type="Gene3D" id="3.30.70.100">
    <property type="match status" value="1"/>
</dbReference>
<dbReference type="InterPro" id="IPR017969">
    <property type="entry name" value="Heavy-metal-associated_CS"/>
</dbReference>
<proteinExistence type="predicted"/>
<dbReference type="AlphaFoldDB" id="A0A0S7WSV6"/>
<evidence type="ECO:0000256" key="1">
    <source>
        <dbReference type="ARBA" id="ARBA00022723"/>
    </source>
</evidence>
<dbReference type="SUPFAM" id="SSF55008">
    <property type="entry name" value="HMA, heavy metal-associated domain"/>
    <property type="match status" value="1"/>
</dbReference>
<dbReference type="InterPro" id="IPR000428">
    <property type="entry name" value="Cu-bd"/>
</dbReference>
<dbReference type="PROSITE" id="PS01047">
    <property type="entry name" value="HMA_1"/>
    <property type="match status" value="1"/>
</dbReference>
<dbReference type="PROSITE" id="PS50846">
    <property type="entry name" value="HMA_2"/>
    <property type="match status" value="1"/>
</dbReference>
<dbReference type="Proteomes" id="UP000052008">
    <property type="component" value="Unassembled WGS sequence"/>
</dbReference>
<dbReference type="GO" id="GO:0005507">
    <property type="term" value="F:copper ion binding"/>
    <property type="evidence" value="ECO:0007669"/>
    <property type="project" value="InterPro"/>
</dbReference>
<evidence type="ECO:0000313" key="4">
    <source>
        <dbReference type="Proteomes" id="UP000052008"/>
    </source>
</evidence>
<dbReference type="CDD" id="cd00371">
    <property type="entry name" value="HMA"/>
    <property type="match status" value="1"/>
</dbReference>
<dbReference type="STRING" id="1703770.AMJ39_05990"/>
<dbReference type="Pfam" id="PF00403">
    <property type="entry name" value="HMA"/>
    <property type="match status" value="1"/>
</dbReference>
<organism evidence="3 4">
    <name type="scientific">candidate division TA06 bacterium DG_24</name>
    <dbReference type="NCBI Taxonomy" id="1703770"/>
    <lineage>
        <taxon>Bacteria</taxon>
        <taxon>Bacteria division TA06</taxon>
    </lineage>
</organism>
<dbReference type="EMBL" id="LIZS01000031">
    <property type="protein sequence ID" value="KPJ53071.1"/>
    <property type="molecule type" value="Genomic_DNA"/>
</dbReference>
<reference evidence="3 4" key="1">
    <citation type="journal article" date="2015" name="Microbiome">
        <title>Genomic resolution of linkages in carbon, nitrogen, and sulfur cycling among widespread estuary sediment bacteria.</title>
        <authorList>
            <person name="Baker B.J."/>
            <person name="Lazar C.S."/>
            <person name="Teske A.P."/>
            <person name="Dick G.J."/>
        </authorList>
    </citation>
    <scope>NUCLEOTIDE SEQUENCE [LARGE SCALE GENOMIC DNA]</scope>
    <source>
        <strain evidence="3">DG_24</strain>
    </source>
</reference>
<accession>A0A0S7WSV6</accession>
<dbReference type="FunFam" id="3.30.70.100:FF:000001">
    <property type="entry name" value="ATPase copper transporting beta"/>
    <property type="match status" value="1"/>
</dbReference>
<protein>
    <submittedName>
        <fullName evidence="3">Mercury transporter</fullName>
    </submittedName>
</protein>
<dbReference type="InterPro" id="IPR006121">
    <property type="entry name" value="HMA_dom"/>
</dbReference>
<gene>
    <name evidence="3" type="ORF">AMJ39_05990</name>
</gene>
<dbReference type="GO" id="GO:0006825">
    <property type="term" value="P:copper ion transport"/>
    <property type="evidence" value="ECO:0007669"/>
    <property type="project" value="InterPro"/>
</dbReference>